<dbReference type="AlphaFoldDB" id="A0A6G0VV16"/>
<dbReference type="SUPFAM" id="SSF50630">
    <property type="entry name" value="Acid proteases"/>
    <property type="match status" value="1"/>
</dbReference>
<name>A0A6G0VV16_APHCR</name>
<evidence type="ECO:0000313" key="2">
    <source>
        <dbReference type="Proteomes" id="UP000478052"/>
    </source>
</evidence>
<dbReference type="Proteomes" id="UP000478052">
    <property type="component" value="Unassembled WGS sequence"/>
</dbReference>
<organism evidence="1 2">
    <name type="scientific">Aphis craccivora</name>
    <name type="common">Cowpea aphid</name>
    <dbReference type="NCBI Taxonomy" id="307492"/>
    <lineage>
        <taxon>Eukaryota</taxon>
        <taxon>Metazoa</taxon>
        <taxon>Ecdysozoa</taxon>
        <taxon>Arthropoda</taxon>
        <taxon>Hexapoda</taxon>
        <taxon>Insecta</taxon>
        <taxon>Pterygota</taxon>
        <taxon>Neoptera</taxon>
        <taxon>Paraneoptera</taxon>
        <taxon>Hemiptera</taxon>
        <taxon>Sternorrhyncha</taxon>
        <taxon>Aphidomorpha</taxon>
        <taxon>Aphidoidea</taxon>
        <taxon>Aphididae</taxon>
        <taxon>Aphidini</taxon>
        <taxon>Aphis</taxon>
        <taxon>Aphis</taxon>
    </lineage>
</organism>
<dbReference type="Gene3D" id="2.40.70.10">
    <property type="entry name" value="Acid Proteases"/>
    <property type="match status" value="1"/>
</dbReference>
<gene>
    <name evidence="1" type="ORF">FWK35_00034066</name>
</gene>
<reference evidence="1 2" key="1">
    <citation type="submission" date="2019-08" db="EMBL/GenBank/DDBJ databases">
        <title>Whole genome of Aphis craccivora.</title>
        <authorList>
            <person name="Voronova N.V."/>
            <person name="Shulinski R.S."/>
            <person name="Bandarenka Y.V."/>
            <person name="Zhorov D.G."/>
            <person name="Warner D."/>
        </authorList>
    </citation>
    <scope>NUCLEOTIDE SEQUENCE [LARGE SCALE GENOMIC DNA]</scope>
    <source>
        <strain evidence="1">180601</strain>
        <tissue evidence="1">Whole Body</tissue>
    </source>
</reference>
<dbReference type="EMBL" id="VUJU01012506">
    <property type="protein sequence ID" value="KAF0707508.1"/>
    <property type="molecule type" value="Genomic_DNA"/>
</dbReference>
<comment type="caution">
    <text evidence="1">The sequence shown here is derived from an EMBL/GenBank/DDBJ whole genome shotgun (WGS) entry which is preliminary data.</text>
</comment>
<keyword evidence="2" id="KW-1185">Reference proteome</keyword>
<proteinExistence type="predicted"/>
<evidence type="ECO:0000313" key="1">
    <source>
        <dbReference type="EMBL" id="KAF0707508.1"/>
    </source>
</evidence>
<accession>A0A6G0VV16</accession>
<sequence length="350" mass="40661">MLTCKRSEYVHVPSIKIFTLPKNENTQKSDILNTSYNIISNQNFAENKNKDNKKIIINTECGQRVSMKVEIDGTEKYAILDTCSNLSCIDYSLTKNKQLIKPEENIIIRGADNTELKQLGKTEITIKIKDYHYLINGYVIKGLHCKLLLGNDFNIKNNNVIMPMDNNWYDYHKNNITNKYTKINYITSINYNKRKENQTKNENITTPHEPKLKYKNINTDTNKNEKKNKEKHYLKLETQILNNNEKCVPGNTIQNLYTQTYKGMTIGKIEKTNDSVNKETILTIINKPEQEISDKQGTIIRILNELNNEQREKAKSLINKYKHLFTSDPLDIDGSQDTYLSTFLVLVGYK</sequence>
<dbReference type="CDD" id="cd00303">
    <property type="entry name" value="retropepsin_like"/>
    <property type="match status" value="1"/>
</dbReference>
<dbReference type="OrthoDB" id="7493609at2759"/>
<dbReference type="InterPro" id="IPR021109">
    <property type="entry name" value="Peptidase_aspartic_dom_sf"/>
</dbReference>
<protein>
    <submittedName>
        <fullName evidence="1">Retrovirus-related Pol polyprotein</fullName>
    </submittedName>
</protein>